<gene>
    <name evidence="1" type="ORF">A2J07_01070</name>
</gene>
<dbReference type="EMBL" id="LVEA01000001">
    <property type="protein sequence ID" value="KYL05360.1"/>
    <property type="molecule type" value="Genomic_DNA"/>
</dbReference>
<dbReference type="Proteomes" id="UP000075816">
    <property type="component" value="Unassembled WGS sequence"/>
</dbReference>
<protein>
    <submittedName>
        <fullName evidence="1">Uncharacterized protein</fullName>
    </submittedName>
</protein>
<comment type="caution">
    <text evidence="1">The sequence shown here is derived from an EMBL/GenBank/DDBJ whole genome shotgun (WGS) entry which is preliminary data.</text>
</comment>
<proteinExistence type="predicted"/>
<evidence type="ECO:0000313" key="2">
    <source>
        <dbReference type="Proteomes" id="UP000075816"/>
    </source>
</evidence>
<dbReference type="AlphaFoldDB" id="A0A162J905"/>
<reference evidence="1 2" key="1">
    <citation type="submission" date="2016-03" db="EMBL/GenBank/DDBJ databases">
        <title>Comparative genomics of human isolates of Fusobacterium necrophorum.</title>
        <authorList>
            <person name="Jensen A."/>
            <person name="Bank S."/>
            <person name="Andersen P.S."/>
            <person name="Kristensen L.H."/>
            <person name="Prag J."/>
        </authorList>
    </citation>
    <scope>NUCLEOTIDE SEQUENCE [LARGE SCALE GENOMIC DNA]</scope>
    <source>
        <strain evidence="1 2">LS_1264</strain>
    </source>
</reference>
<accession>A0A162J905</accession>
<organism evidence="1 2">
    <name type="scientific">Fusobacterium necrophorum subsp. funduliforme</name>
    <dbReference type="NCBI Taxonomy" id="143387"/>
    <lineage>
        <taxon>Bacteria</taxon>
        <taxon>Fusobacteriati</taxon>
        <taxon>Fusobacteriota</taxon>
        <taxon>Fusobacteriia</taxon>
        <taxon>Fusobacteriales</taxon>
        <taxon>Fusobacteriaceae</taxon>
        <taxon>Fusobacterium</taxon>
    </lineage>
</organism>
<dbReference type="RefSeq" id="WP_062680953.1">
    <property type="nucleotide sequence ID" value="NZ_LVEA01000001.1"/>
</dbReference>
<evidence type="ECO:0000313" key="1">
    <source>
        <dbReference type="EMBL" id="KYL05360.1"/>
    </source>
</evidence>
<sequence>MIKKNSMDVVKEMLAARLKAEVSKRNLLKPEQEEKFLKSNTEDLIKHFISQFEELFNEASKDIPLEPEIYFQTLYNNVKKILELLPKAKEYNFDTDRCFPMYWDAFFASEVLTPRSKKIAMSSFLEIQEDYRKRGYEELRKEFIINLDNLEKNKDKIIDSIKKQGLCEEAMNSLVNDFVSLIYEEELDLN</sequence>
<name>A0A162J905_9FUSO</name>